<dbReference type="GO" id="GO:0010508">
    <property type="term" value="P:positive regulation of autophagy"/>
    <property type="evidence" value="ECO:0007669"/>
    <property type="project" value="TreeGrafter"/>
</dbReference>
<dbReference type="GO" id="GO:1990130">
    <property type="term" value="C:GATOR1 complex"/>
    <property type="evidence" value="ECO:0007669"/>
    <property type="project" value="TreeGrafter"/>
</dbReference>
<reference evidence="3 4" key="1">
    <citation type="submission" date="2015-07" db="EMBL/GenBank/DDBJ databases">
        <authorList>
            <person name="Noorani M."/>
        </authorList>
    </citation>
    <scope>NUCLEOTIDE SEQUENCE [LARGE SCALE GENOMIC DNA]</scope>
    <source>
        <strain evidence="3">BBA 69670</strain>
    </source>
</reference>
<dbReference type="GO" id="GO:1904262">
    <property type="term" value="P:negative regulation of TORC1 signaling"/>
    <property type="evidence" value="ECO:0007669"/>
    <property type="project" value="TreeGrafter"/>
</dbReference>
<dbReference type="GO" id="GO:0005096">
    <property type="term" value="F:GTPase activator activity"/>
    <property type="evidence" value="ECO:0007669"/>
    <property type="project" value="TreeGrafter"/>
</dbReference>
<evidence type="ECO:0000256" key="1">
    <source>
        <dbReference type="ARBA" id="ARBA00008433"/>
    </source>
</evidence>
<dbReference type="InterPro" id="IPR009348">
    <property type="entry name" value="NPR2-like"/>
</dbReference>
<evidence type="ECO:0000313" key="3">
    <source>
        <dbReference type="EMBL" id="CUA72504.1"/>
    </source>
</evidence>
<feature type="region of interest" description="Disordered" evidence="2">
    <location>
        <begin position="535"/>
        <end position="599"/>
    </location>
</feature>
<dbReference type="PANTHER" id="PTHR12991:SF10">
    <property type="entry name" value="GATOR COMPLEX PROTEIN NPRL2"/>
    <property type="match status" value="1"/>
</dbReference>
<feature type="compositionally biased region" description="Low complexity" evidence="2">
    <location>
        <begin position="398"/>
        <end position="416"/>
    </location>
</feature>
<name>A0A0K6G291_9AGAM</name>
<comment type="similarity">
    <text evidence="1">Belongs to the NPR2 family.</text>
</comment>
<dbReference type="Proteomes" id="UP000044841">
    <property type="component" value="Unassembled WGS sequence"/>
</dbReference>
<accession>A0A0K6G291</accession>
<dbReference type="Pfam" id="PF06218">
    <property type="entry name" value="NPR2"/>
    <property type="match status" value="1"/>
</dbReference>
<dbReference type="PANTHER" id="PTHR12991">
    <property type="entry name" value="NITROGEN PERMEASE REGULATOR 2/TUMOR SUPPRESSOR CANDIDATE 4"/>
    <property type="match status" value="1"/>
</dbReference>
<gene>
    <name evidence="3" type="ORF">RSOLAG22IIIB_04901</name>
</gene>
<protein>
    <submittedName>
        <fullName evidence="3">Nitrogen permease regulator 2 homolog [Schizosaccharomyces pombe 972h-]</fullName>
    </submittedName>
</protein>
<feature type="compositionally biased region" description="Low complexity" evidence="2">
    <location>
        <begin position="535"/>
        <end position="571"/>
    </location>
</feature>
<feature type="region of interest" description="Disordered" evidence="2">
    <location>
        <begin position="397"/>
        <end position="421"/>
    </location>
</feature>
<dbReference type="EMBL" id="CYGV01001290">
    <property type="protein sequence ID" value="CUA72504.1"/>
    <property type="molecule type" value="Genomic_DNA"/>
</dbReference>
<feature type="compositionally biased region" description="Low complexity" evidence="2">
    <location>
        <begin position="78"/>
        <end position="88"/>
    </location>
</feature>
<evidence type="ECO:0000313" key="4">
    <source>
        <dbReference type="Proteomes" id="UP000044841"/>
    </source>
</evidence>
<dbReference type="GO" id="GO:0005774">
    <property type="term" value="C:vacuolar membrane"/>
    <property type="evidence" value="ECO:0007669"/>
    <property type="project" value="TreeGrafter"/>
</dbReference>
<evidence type="ECO:0000256" key="2">
    <source>
        <dbReference type="SAM" id="MobiDB-lite"/>
    </source>
</evidence>
<feature type="region of interest" description="Disordered" evidence="2">
    <location>
        <begin position="46"/>
        <end position="106"/>
    </location>
</feature>
<organism evidence="3 4">
    <name type="scientific">Rhizoctonia solani</name>
    <dbReference type="NCBI Taxonomy" id="456999"/>
    <lineage>
        <taxon>Eukaryota</taxon>
        <taxon>Fungi</taxon>
        <taxon>Dikarya</taxon>
        <taxon>Basidiomycota</taxon>
        <taxon>Agaricomycotina</taxon>
        <taxon>Agaricomycetes</taxon>
        <taxon>Cantharellales</taxon>
        <taxon>Ceratobasidiaceae</taxon>
        <taxon>Rhizoctonia</taxon>
    </lineage>
</organism>
<proteinExistence type="inferred from homology"/>
<keyword evidence="4" id="KW-1185">Reference proteome</keyword>
<feature type="compositionally biased region" description="Low complexity" evidence="2">
    <location>
        <begin position="97"/>
        <end position="106"/>
    </location>
</feature>
<dbReference type="AlphaFoldDB" id="A0A0K6G291"/>
<feature type="compositionally biased region" description="Polar residues" evidence="2">
    <location>
        <begin position="54"/>
        <end position="68"/>
    </location>
</feature>
<sequence length="653" mass="72331">MNHPEPPNMNESFLPRIQSIFYAVFDPIKGPQIVCQVPEDGITVHQPHPASGVLSPTLNPVTSRSPSGSPFKSPPHLPLSLPTDTPSPAYLPPAQPPAAASRSSSQSRVVPNSNLLDFDSISEYVIPKDDLCGRLLQCNTPRHRIIGFPVALRNEVYRRSWFRYNLCFVFDREADLSCYEPIVRKCGRVLMACEVSVLFYSSRMFINFNSKKETHFLSNSETSHRMHSIIEQLYGDLNSYSETSIQIDQYNFFELRVFPFYPNPAPVHDWDVPVALIKIEKRMDENWDLTIARVVRFVDGVNHVKRICELADVDLELGRMAIQHLLFYQCIIMIDIFQYSNIYALTSSIEWLANDPGVQEECPGYVTLPGYTPPPWPELLRLYSRLSPSQTIHNWLESASSSNSSRSNPTTPKSPTGLSPETIFSIDPRRFVSFGVIKGFVRRIRRWPVLLSRRGKRGGGPGRVLSGDQVEGIRSAFQERSFQGDEGASVGTIRAGSGGSGGMLSASMGTLSASLSPPTARPSASALLRSVAAASGVTESTTTTNSGTTTALSTSPVAPRAPRTTPTQPSQISRARPDRSDSVSTVMYHPPPSPNHDVIPPELEVLLDGTHHADELCVKFGVSWHILERWLSLLGGGNGTPEDMGRRVMIIYR</sequence>